<reference evidence="4" key="3">
    <citation type="submission" date="2025-09" db="UniProtKB">
        <authorList>
            <consortium name="Ensembl"/>
        </authorList>
    </citation>
    <scope>IDENTIFICATION</scope>
</reference>
<evidence type="ECO:0000259" key="3">
    <source>
        <dbReference type="PROSITE" id="PS50951"/>
    </source>
</evidence>
<dbReference type="PANTHER" id="PTHR22738:SF9">
    <property type="entry name" value="RAS ASSOCIATION DOMAIN-CONTAINING PROTEIN 5"/>
    <property type="match status" value="1"/>
</dbReference>
<dbReference type="PANTHER" id="PTHR22738">
    <property type="entry name" value="RASSF"/>
    <property type="match status" value="1"/>
</dbReference>
<proteinExistence type="predicted"/>
<dbReference type="InterPro" id="IPR000159">
    <property type="entry name" value="RA_dom"/>
</dbReference>
<evidence type="ECO:0000256" key="1">
    <source>
        <dbReference type="SAM" id="MobiDB-lite"/>
    </source>
</evidence>
<dbReference type="GeneTree" id="ENSGT00940000159288"/>
<organism evidence="4 5">
    <name type="scientific">Denticeps clupeoides</name>
    <name type="common">denticle herring</name>
    <dbReference type="NCBI Taxonomy" id="299321"/>
    <lineage>
        <taxon>Eukaryota</taxon>
        <taxon>Metazoa</taxon>
        <taxon>Chordata</taxon>
        <taxon>Craniata</taxon>
        <taxon>Vertebrata</taxon>
        <taxon>Euteleostomi</taxon>
        <taxon>Actinopterygii</taxon>
        <taxon>Neopterygii</taxon>
        <taxon>Teleostei</taxon>
        <taxon>Clupei</taxon>
        <taxon>Clupeiformes</taxon>
        <taxon>Denticipitoidei</taxon>
        <taxon>Denticipitidae</taxon>
        <taxon>Denticeps</taxon>
    </lineage>
</organism>
<dbReference type="Gene3D" id="3.10.20.90">
    <property type="entry name" value="Phosphatidylinositol 3-kinase Catalytic Subunit, Chain A, domain 1"/>
    <property type="match status" value="1"/>
</dbReference>
<dbReference type="GO" id="GO:0005634">
    <property type="term" value="C:nucleus"/>
    <property type="evidence" value="ECO:0007669"/>
    <property type="project" value="TreeGrafter"/>
</dbReference>
<accession>A0AAY4EEP9</accession>
<dbReference type="PROSITE" id="PS50951">
    <property type="entry name" value="SARAH"/>
    <property type="match status" value="1"/>
</dbReference>
<dbReference type="RefSeq" id="XP_028853350.1">
    <property type="nucleotide sequence ID" value="XM_028997517.1"/>
</dbReference>
<evidence type="ECO:0008006" key="6">
    <source>
        <dbReference type="Google" id="ProtNLM"/>
    </source>
</evidence>
<feature type="region of interest" description="Disordered" evidence="1">
    <location>
        <begin position="86"/>
        <end position="115"/>
    </location>
</feature>
<dbReference type="Proteomes" id="UP000694580">
    <property type="component" value="Chromosome 12"/>
</dbReference>
<dbReference type="Ensembl" id="ENSDCDT00010066590.1">
    <property type="protein sequence ID" value="ENSDCDP00010055973.1"/>
    <property type="gene ID" value="ENSDCDG00010031998.1"/>
</dbReference>
<reference evidence="4" key="2">
    <citation type="submission" date="2025-08" db="UniProtKB">
        <authorList>
            <consortium name="Ensembl"/>
        </authorList>
    </citation>
    <scope>IDENTIFICATION</scope>
</reference>
<dbReference type="InterPro" id="IPR029071">
    <property type="entry name" value="Ubiquitin-like_domsf"/>
</dbReference>
<feature type="compositionally biased region" description="Acidic residues" evidence="1">
    <location>
        <begin position="7"/>
        <end position="17"/>
    </location>
</feature>
<dbReference type="PROSITE" id="PS50200">
    <property type="entry name" value="RA"/>
    <property type="match status" value="1"/>
</dbReference>
<dbReference type="GO" id="GO:0007165">
    <property type="term" value="P:signal transduction"/>
    <property type="evidence" value="ECO:0007669"/>
    <property type="project" value="InterPro"/>
</dbReference>
<dbReference type="GeneID" id="114800322"/>
<dbReference type="SUPFAM" id="SSF54236">
    <property type="entry name" value="Ubiquitin-like"/>
    <property type="match status" value="1"/>
</dbReference>
<dbReference type="Gene3D" id="1.20.5.110">
    <property type="match status" value="1"/>
</dbReference>
<feature type="region of interest" description="Disordered" evidence="1">
    <location>
        <begin position="1"/>
        <end position="22"/>
    </location>
</feature>
<dbReference type="Pfam" id="PF16517">
    <property type="entry name" value="Nore1-SARAH"/>
    <property type="match status" value="1"/>
</dbReference>
<protein>
    <recommendedName>
        <fullName evidence="6">Ras association domain-containing protein 5</fullName>
    </recommendedName>
</protein>
<reference evidence="4 5" key="1">
    <citation type="submission" date="2020-06" db="EMBL/GenBank/DDBJ databases">
        <authorList>
            <consortium name="Wellcome Sanger Institute Data Sharing"/>
        </authorList>
    </citation>
    <scope>NUCLEOTIDE SEQUENCE [LARGE SCALE GENOMIC DNA]</scope>
</reference>
<sequence length="313" mass="35504">MAAEGRADEDEEEEGEDGAGACFGQVSRRLGRLLRRLPKSRSWSEGLRLLRRSSSSGSLTLADCSYTCHLECQGLVQLDCNQRDKQSEETASSPAARDTNVTKEEDEEEEKPKLSEEEIMTKIEEYNSKISENGMKLSPDGSYTGFIKVHLKLRRPVTVQAQSDSDPGGPGRTSFYLPNDAVKQLHISSTTTVSEVIQGLLNKFRVVDNVHKFALYQQTHCSGQDLLQKLLITEHPLYLRLVMGPNPENLSFVLKENETGEVEWDAFSVPELHNFLTILEKEESERVRQVRRRYVTYRERLLQALQDVQTKPD</sequence>
<dbReference type="SMART" id="SM00314">
    <property type="entry name" value="RA"/>
    <property type="match status" value="1"/>
</dbReference>
<evidence type="ECO:0000313" key="4">
    <source>
        <dbReference type="Ensembl" id="ENSDCDP00010055973.1"/>
    </source>
</evidence>
<gene>
    <name evidence="4" type="primary">RASSF5</name>
</gene>
<evidence type="ECO:0000259" key="2">
    <source>
        <dbReference type="PROSITE" id="PS50200"/>
    </source>
</evidence>
<feature type="domain" description="SARAH" evidence="3">
    <location>
        <begin position="261"/>
        <end position="308"/>
    </location>
</feature>
<keyword evidence="5" id="KW-1185">Reference proteome</keyword>
<dbReference type="InterPro" id="IPR033614">
    <property type="entry name" value="RASSF1-6"/>
</dbReference>
<dbReference type="AlphaFoldDB" id="A0AAY4EEP9"/>
<evidence type="ECO:0000313" key="5">
    <source>
        <dbReference type="Proteomes" id="UP000694580"/>
    </source>
</evidence>
<feature type="domain" description="Ras-associating" evidence="2">
    <location>
        <begin position="173"/>
        <end position="259"/>
    </location>
</feature>
<name>A0AAY4EEP9_9TELE</name>
<dbReference type="Pfam" id="PF00788">
    <property type="entry name" value="RA"/>
    <property type="match status" value="1"/>
</dbReference>
<dbReference type="InterPro" id="IPR011524">
    <property type="entry name" value="SARAH_dom"/>
</dbReference>